<evidence type="ECO:0000259" key="5">
    <source>
        <dbReference type="Pfam" id="PF00700"/>
    </source>
</evidence>
<dbReference type="InterPro" id="IPR001492">
    <property type="entry name" value="Flagellin"/>
</dbReference>
<sequence length="499" mass="53539">MQISSLSQALRFKDDISRLQTQFEDLRRQLVTQKKSDTFSGLGSDRTLVLSLRSQVKETDGFISTIERVKLRTKASVDALTRVEEIANTSKTASLTSTFELLSTGQTQLQANAGANLDELVSLLNLELDDRYLFAGKNTDTRPVALPSEILEGDVTHAGLKQLIDERRQADLGADNRGRLALSQPNPEEVRIAESASPNAFGLKLSATTSNLTGTTVPQPTGTPAGLTIAFSATLPNAGETVSIEVDLPDGTTETITLEATNTNPPEEGQFLIGADEDATAANFNAAFDAALQEFSQTTLRAASAKEAADNFFDYGNGTAPQRVDGPPFDTATGLIDGTPANTVYWYKGDGAGIARDSVTARIGEGQSISYGARADESPIRDTLKTQAIYAALQFSDADPNAPDAYAALTKRIGQELTFEGKASVADVVTELGLTQHRLEQTQTRHETSLSLSLGLVEDREGADPYEISAKIGKLQVQIQASYQVTARANELSLLNFIR</sequence>
<keyword evidence="3" id="KW-0975">Bacterial flagellum</keyword>
<dbReference type="STRING" id="1333998.M2A_1250"/>
<comment type="caution">
    <text evidence="6">The sequence shown here is derived from an EMBL/GenBank/DDBJ whole genome shotgun (WGS) entry which is preliminary data.</text>
</comment>
<evidence type="ECO:0000313" key="7">
    <source>
        <dbReference type="Proteomes" id="UP000028702"/>
    </source>
</evidence>
<comment type="similarity">
    <text evidence="2">Belongs to the bacterial flagellin family.</text>
</comment>
<accession>A0A081B9N3</accession>
<evidence type="ECO:0000256" key="2">
    <source>
        <dbReference type="ARBA" id="ARBA00005709"/>
    </source>
</evidence>
<keyword evidence="4" id="KW-0175">Coiled coil</keyword>
<gene>
    <name evidence="6" type="ORF">M2A_1250</name>
</gene>
<comment type="subcellular location">
    <subcellularLocation>
        <location evidence="1">Bacterial flagellum</location>
    </subcellularLocation>
</comment>
<feature type="domain" description="Flagellin C-terminal" evidence="5">
    <location>
        <begin position="424"/>
        <end position="498"/>
    </location>
</feature>
<name>A0A081B9N3_9HYPH</name>
<protein>
    <submittedName>
        <fullName evidence="6">Conserved protein</fullName>
    </submittedName>
</protein>
<evidence type="ECO:0000256" key="4">
    <source>
        <dbReference type="SAM" id="Coils"/>
    </source>
</evidence>
<dbReference type="GO" id="GO:0009288">
    <property type="term" value="C:bacterial-type flagellum"/>
    <property type="evidence" value="ECO:0007669"/>
    <property type="project" value="UniProtKB-SubCell"/>
</dbReference>
<dbReference type="Gene3D" id="1.20.1330.10">
    <property type="entry name" value="f41 fragment of flagellin, N-terminal domain"/>
    <property type="match status" value="2"/>
</dbReference>
<dbReference type="Pfam" id="PF00700">
    <property type="entry name" value="Flagellin_C"/>
    <property type="match status" value="1"/>
</dbReference>
<dbReference type="InterPro" id="IPR046358">
    <property type="entry name" value="Flagellin_C"/>
</dbReference>
<dbReference type="eggNOG" id="COG1344">
    <property type="taxonomic scope" value="Bacteria"/>
</dbReference>
<dbReference type="AlphaFoldDB" id="A0A081B9N3"/>
<dbReference type="GO" id="GO:0005198">
    <property type="term" value="F:structural molecule activity"/>
    <property type="evidence" value="ECO:0007669"/>
    <property type="project" value="InterPro"/>
</dbReference>
<evidence type="ECO:0000313" key="6">
    <source>
        <dbReference type="EMBL" id="GAK44751.1"/>
    </source>
</evidence>
<evidence type="ECO:0000256" key="3">
    <source>
        <dbReference type="ARBA" id="ARBA00023143"/>
    </source>
</evidence>
<organism evidence="6 7">
    <name type="scientific">Tepidicaulis marinus</name>
    <dbReference type="NCBI Taxonomy" id="1333998"/>
    <lineage>
        <taxon>Bacteria</taxon>
        <taxon>Pseudomonadati</taxon>
        <taxon>Pseudomonadota</taxon>
        <taxon>Alphaproteobacteria</taxon>
        <taxon>Hyphomicrobiales</taxon>
        <taxon>Parvibaculaceae</taxon>
        <taxon>Tepidicaulis</taxon>
    </lineage>
</organism>
<feature type="coiled-coil region" evidence="4">
    <location>
        <begin position="9"/>
        <end position="36"/>
    </location>
</feature>
<proteinExistence type="inferred from homology"/>
<dbReference type="RefSeq" id="WP_045444579.1">
    <property type="nucleotide sequence ID" value="NZ_BBIO01000005.1"/>
</dbReference>
<dbReference type="PANTHER" id="PTHR42792">
    <property type="entry name" value="FLAGELLIN"/>
    <property type="match status" value="1"/>
</dbReference>
<dbReference type="Proteomes" id="UP000028702">
    <property type="component" value="Unassembled WGS sequence"/>
</dbReference>
<keyword evidence="7" id="KW-1185">Reference proteome</keyword>
<dbReference type="EMBL" id="BBIO01000005">
    <property type="protein sequence ID" value="GAK44751.1"/>
    <property type="molecule type" value="Genomic_DNA"/>
</dbReference>
<evidence type="ECO:0000256" key="1">
    <source>
        <dbReference type="ARBA" id="ARBA00004365"/>
    </source>
</evidence>
<dbReference type="PANTHER" id="PTHR42792:SF1">
    <property type="entry name" value="FLAGELLAR HOOK-ASSOCIATED PROTEIN 3"/>
    <property type="match status" value="1"/>
</dbReference>
<reference evidence="6 7" key="1">
    <citation type="submission" date="2014-07" db="EMBL/GenBank/DDBJ databases">
        <title>Tepidicaulis marinum gen. nov., sp. nov., a novel marine bacterium denitrifying nitrate to nitrous oxide strictly under microaerobic conditions.</title>
        <authorList>
            <person name="Takeuchi M."/>
            <person name="Yamagishi T."/>
            <person name="Kamagata Y."/>
            <person name="Oshima K."/>
            <person name="Hattori M."/>
            <person name="Katayama T."/>
            <person name="Hanada S."/>
            <person name="Tamaki H."/>
            <person name="Marumo K."/>
            <person name="Maeda H."/>
            <person name="Nedachi M."/>
            <person name="Iwasaki W."/>
            <person name="Suwa Y."/>
            <person name="Sakata S."/>
        </authorList>
    </citation>
    <scope>NUCLEOTIDE SEQUENCE [LARGE SCALE GENOMIC DNA]</scope>
    <source>
        <strain evidence="6 7">MA2</strain>
    </source>
</reference>
<dbReference type="SUPFAM" id="SSF64518">
    <property type="entry name" value="Phase 1 flagellin"/>
    <property type="match status" value="1"/>
</dbReference>